<dbReference type="RefSeq" id="WP_126166142.1">
    <property type="nucleotide sequence ID" value="NZ_CP020373.1"/>
</dbReference>
<evidence type="ECO:0000259" key="3">
    <source>
        <dbReference type="Pfam" id="PF05567"/>
    </source>
</evidence>
<evidence type="ECO:0000313" key="5">
    <source>
        <dbReference type="Proteomes" id="UP000278437"/>
    </source>
</evidence>
<organism evidence="4 5">
    <name type="scientific">Shewanella khirikhana</name>
    <dbReference type="NCBI Taxonomy" id="1965282"/>
    <lineage>
        <taxon>Bacteria</taxon>
        <taxon>Pseudomonadati</taxon>
        <taxon>Pseudomonadota</taxon>
        <taxon>Gammaproteobacteria</taxon>
        <taxon>Alteromonadales</taxon>
        <taxon>Shewanellaceae</taxon>
        <taxon>Shewanella</taxon>
    </lineage>
</organism>
<keyword evidence="1" id="KW-0479">Metal-binding</keyword>
<dbReference type="EMBL" id="CP020373">
    <property type="protein sequence ID" value="AZQ09697.1"/>
    <property type="molecule type" value="Genomic_DNA"/>
</dbReference>
<dbReference type="InterPro" id="IPR008707">
    <property type="entry name" value="B-propeller_PilY1"/>
</dbReference>
<evidence type="ECO:0000313" key="4">
    <source>
        <dbReference type="EMBL" id="AZQ09697.1"/>
    </source>
</evidence>
<name>A0ABM7CZZ3_9GAMM</name>
<dbReference type="InterPro" id="IPR036465">
    <property type="entry name" value="vWFA_dom_sf"/>
</dbReference>
<accession>A0ABM7CZZ3</accession>
<dbReference type="SUPFAM" id="SSF53300">
    <property type="entry name" value="vWA-like"/>
    <property type="match status" value="1"/>
</dbReference>
<dbReference type="Proteomes" id="UP000278437">
    <property type="component" value="Chromosome"/>
</dbReference>
<proteinExistence type="predicted"/>
<evidence type="ECO:0000256" key="2">
    <source>
        <dbReference type="ARBA" id="ARBA00022837"/>
    </source>
</evidence>
<keyword evidence="2" id="KW-0106">Calcium</keyword>
<evidence type="ECO:0000256" key="1">
    <source>
        <dbReference type="ARBA" id="ARBA00022723"/>
    </source>
</evidence>
<gene>
    <name evidence="4" type="ORF">STH12_00550</name>
</gene>
<sequence>MSNEFSKRFDSRLLPAARPRIAGFGSLQKLSKQLGGFTLALCAGLSSGLLRADDTSLYVYESSGRNDQRPQVLVIFDNSGSMDTEVKNANPSFTDSDNSVGSSERLYYTLDASETPPNPSDANEKRYFTNNKNACAKSYDFLKEYGIFTGFWRTYAYSGQTGSWVEFPRGDGTTIRTVDCYEDIQEKAYNNRGVHAQGLPVDGEGNRKGAQLYSWVDSGSTQTKKNQAYAKALKTGFGTGQVVTVYTKEYLDWYHGSKTKVTRTRIDIAKEAVTNVLLTTPGVDFGLAIFNRNNTNSGREGGRIVAGIKPTPSTVTTKKDLIRTIPTSGTTWTPLCETLYEAYRYFGGLSVEFGDDDPTQSPGRDTSIIKPNGAYISPFKKCQNRAYIVYVTDGEPTRDAAADTDIDDLTGGVDKYTSWPVSYLSSLSSWMNTHDVNPSMDGVQSVSTYTVGFSQGAAAAAELLRKTAEKGGGKYYDATDVDDLQKSLMQVFKNILEKNASFTAPSVASNNFNRIQTFDSVYYSMFLPNRGPRWSGNLKKFKVTSSGDIVDANNNSVIDSDGNIKKGACSHWSNATDCSQGDGNDVRIGGAAGMLQRMDSSKRNLISNLNGMKPLNVTNARSKAGGNSELAAHLGVVEGEVENLLNWAKGVDVDDDDDDNKVSEMRADIMGDPLHSKPLAINFGTNSKADIRVIVGTNHGVLHMFKDEDSKVSESWAFMPWEMLPKLATLRENQASGVHSIYGIDGSPVAWVKTNSSGVERAWLFFGLRRGGNAYYGMDITDPDSPSLMWRIDGASTGMDLMGQSWSKPVVTFIPGRETSPVLIFGAGYSPSNKDVTEVGTADSLGTGVFIVDAATGALVHAFGPNSSGNMTVMPGIRDSIPNEVAILDANNDGLTDRIYATDTGGNVWRMDLPGADPKDSNKRWTAFKFAALGGATEVTDRRFFAGPVVAQTAFNSTVEYSTTENGSTSTVTSTQLVPYDAVVVGSGLRPAPQDTKREDMFFTLQDRNIGVRSFDSSSSDRTPPQPLRITDLYDVTSAPPETKAQHIAFGRKRGWYYNFTRNGEKTLAAASIVKGRVFFTSYVPGEAAAADTNQCLVSGKGYLYGFDLHKGIRSYTQTYIEMGESVPDTPQLVVPEGDAMYLIGIGKAPEYMVKTRCENNNEHCDGCPPGDEKCIGGGMVTEKIYYYAN</sequence>
<protein>
    <recommendedName>
        <fullName evidence="3">PilY1 beta-propeller domain-containing protein</fullName>
    </recommendedName>
</protein>
<dbReference type="Pfam" id="PF05567">
    <property type="entry name" value="T4P_PilY1"/>
    <property type="match status" value="1"/>
</dbReference>
<feature type="domain" description="PilY1 beta-propeller" evidence="3">
    <location>
        <begin position="690"/>
        <end position="949"/>
    </location>
</feature>
<reference evidence="5" key="1">
    <citation type="submission" date="2017-03" db="EMBL/GenBank/DDBJ databases">
        <title>Full genome sequence of a non-lethal Shewanella isolate that potentiates virulence of Vibio parahaemolyticus causing acute hepatopancreatic necrosis disease (AHPND) in shrimp.</title>
        <authorList>
            <person name="Prachumwat A."/>
            <person name="Sritunyalucksana K."/>
        </authorList>
    </citation>
    <scope>NUCLEOTIDE SEQUENCE [LARGE SCALE GENOMIC DNA]</scope>
    <source>
        <strain evidence="5">TH2012</strain>
    </source>
</reference>
<dbReference type="Gene3D" id="3.40.50.410">
    <property type="entry name" value="von Willebrand factor, type A domain"/>
    <property type="match status" value="1"/>
</dbReference>
<keyword evidence="5" id="KW-1185">Reference proteome</keyword>